<organism evidence="1 2">
    <name type="scientific">Martelella endophytica</name>
    <dbReference type="NCBI Taxonomy" id="1486262"/>
    <lineage>
        <taxon>Bacteria</taxon>
        <taxon>Pseudomonadati</taxon>
        <taxon>Pseudomonadota</taxon>
        <taxon>Alphaproteobacteria</taxon>
        <taxon>Hyphomicrobiales</taxon>
        <taxon>Aurantimonadaceae</taxon>
        <taxon>Martelella</taxon>
    </lineage>
</organism>
<gene>
    <name evidence="1" type="ORF">TM49_17260</name>
</gene>
<dbReference type="EMBL" id="CP010803">
    <property type="protein sequence ID" value="AJY47030.1"/>
    <property type="molecule type" value="Genomic_DNA"/>
</dbReference>
<evidence type="ECO:0000313" key="1">
    <source>
        <dbReference type="EMBL" id="AJY47030.1"/>
    </source>
</evidence>
<reference evidence="1 2" key="1">
    <citation type="journal article" date="2015" name="Genome Announc.">
        <title>Complete genome sequence of Martelella endophytica YC6887, which has antifungal activity associated with a halophyte.</title>
        <authorList>
            <person name="Khan A."/>
            <person name="Khan H."/>
            <person name="Chung E.J."/>
            <person name="Hossain M.T."/>
            <person name="Chung Y.R."/>
        </authorList>
    </citation>
    <scope>NUCLEOTIDE SEQUENCE [LARGE SCALE GENOMIC DNA]</scope>
    <source>
        <strain evidence="1">YC6887</strain>
    </source>
</reference>
<sequence length="118" mass="12390">MRDIFLKFSDHAEALVVLNTVGVTGPAGEVEPVRLTYFDTDLPAGMLALKPVGAACDGLVYAPTGKMLTGEDGVEYPEMTAVDGYHVNIRMADGVALPSELAAVQVAPEPATPAERFA</sequence>
<name>A0A0D5LSU6_MAREN</name>
<dbReference type="AlphaFoldDB" id="A0A0D5LSU6"/>
<keyword evidence="2" id="KW-1185">Reference proteome</keyword>
<dbReference type="OrthoDB" id="7916142at2"/>
<proteinExistence type="predicted"/>
<dbReference type="Proteomes" id="UP000032611">
    <property type="component" value="Chromosome"/>
</dbReference>
<protein>
    <submittedName>
        <fullName evidence="1">Uncharacterized protein</fullName>
    </submittedName>
</protein>
<dbReference type="PATRIC" id="fig|1486262.3.peg.3571"/>
<dbReference type="STRING" id="1486262.TM49_17260"/>
<evidence type="ECO:0000313" key="2">
    <source>
        <dbReference type="Proteomes" id="UP000032611"/>
    </source>
</evidence>
<dbReference type="HOGENOM" id="CLU_2070272_0_0_5"/>
<dbReference type="RefSeq" id="WP_045683088.1">
    <property type="nucleotide sequence ID" value="NZ_CP010803.1"/>
</dbReference>
<accession>A0A0D5LSU6</accession>
<dbReference type="KEGG" id="mey:TM49_17260"/>